<feature type="chain" id="PRO_5046105439" evidence="1">
    <location>
        <begin position="28"/>
        <end position="68"/>
    </location>
</feature>
<evidence type="ECO:0000313" key="3">
    <source>
        <dbReference type="Proteomes" id="UP001359485"/>
    </source>
</evidence>
<keyword evidence="3" id="KW-1185">Reference proteome</keyword>
<protein>
    <submittedName>
        <fullName evidence="2">Uncharacterized protein</fullName>
    </submittedName>
</protein>
<dbReference type="EMBL" id="JAWJWF010000003">
    <property type="protein sequence ID" value="KAK6635230.1"/>
    <property type="molecule type" value="Genomic_DNA"/>
</dbReference>
<comment type="caution">
    <text evidence="2">The sequence shown here is derived from an EMBL/GenBank/DDBJ whole genome shotgun (WGS) entry which is preliminary data.</text>
</comment>
<gene>
    <name evidence="2" type="ORF">RUM44_000481</name>
</gene>
<accession>A0ABR1B5J4</accession>
<proteinExistence type="predicted"/>
<name>A0ABR1B5J4_POLSC</name>
<feature type="signal peptide" evidence="1">
    <location>
        <begin position="1"/>
        <end position="27"/>
    </location>
</feature>
<dbReference type="Proteomes" id="UP001359485">
    <property type="component" value="Unassembled WGS sequence"/>
</dbReference>
<evidence type="ECO:0000313" key="2">
    <source>
        <dbReference type="EMBL" id="KAK6635230.1"/>
    </source>
</evidence>
<keyword evidence="1" id="KW-0732">Signal</keyword>
<evidence type="ECO:0000256" key="1">
    <source>
        <dbReference type="SAM" id="SignalP"/>
    </source>
</evidence>
<reference evidence="2 3" key="1">
    <citation type="submission" date="2023-09" db="EMBL/GenBank/DDBJ databases">
        <title>Genomes of two closely related lineages of the louse Polyplax serrata with different host specificities.</title>
        <authorList>
            <person name="Martinu J."/>
            <person name="Tarabai H."/>
            <person name="Stefka J."/>
            <person name="Hypsa V."/>
        </authorList>
    </citation>
    <scope>NUCLEOTIDE SEQUENCE [LARGE SCALE GENOMIC DNA]</scope>
    <source>
        <strain evidence="2">98ZLc_SE</strain>
    </source>
</reference>
<sequence>MRLIRLMNRFVFWLLPVVFVGWTTVSGQDTDLATSFLSEPCHKDACCGCGISLSTFTILITPGVRIQV</sequence>
<organism evidence="2 3">
    <name type="scientific">Polyplax serrata</name>
    <name type="common">Common mouse louse</name>
    <dbReference type="NCBI Taxonomy" id="468196"/>
    <lineage>
        <taxon>Eukaryota</taxon>
        <taxon>Metazoa</taxon>
        <taxon>Ecdysozoa</taxon>
        <taxon>Arthropoda</taxon>
        <taxon>Hexapoda</taxon>
        <taxon>Insecta</taxon>
        <taxon>Pterygota</taxon>
        <taxon>Neoptera</taxon>
        <taxon>Paraneoptera</taxon>
        <taxon>Psocodea</taxon>
        <taxon>Troctomorpha</taxon>
        <taxon>Phthiraptera</taxon>
        <taxon>Anoplura</taxon>
        <taxon>Polyplacidae</taxon>
        <taxon>Polyplax</taxon>
    </lineage>
</organism>